<keyword evidence="1" id="KW-1133">Transmembrane helix</keyword>
<keyword evidence="1" id="KW-0472">Membrane</keyword>
<sequence length="80" mass="8322">MSRWARIVLTTLAALIGGWGGMIVVGGGAAGIGWIFLFGDDPWPRWSEIVIPLVAFAGAIAGAASFGLAVWRATGKHRDG</sequence>
<keyword evidence="3" id="KW-1185">Reference proteome</keyword>
<evidence type="ECO:0000313" key="2">
    <source>
        <dbReference type="EMBL" id="MCL6739699.1"/>
    </source>
</evidence>
<evidence type="ECO:0000256" key="1">
    <source>
        <dbReference type="SAM" id="Phobius"/>
    </source>
</evidence>
<name>A0ABT0S5M7_9SPHN</name>
<accession>A0ABT0S5M7</accession>
<feature type="transmembrane region" description="Helical" evidence="1">
    <location>
        <begin position="49"/>
        <end position="71"/>
    </location>
</feature>
<gene>
    <name evidence="2" type="ORF">LZ518_00890</name>
</gene>
<dbReference type="EMBL" id="JAMGBB010000001">
    <property type="protein sequence ID" value="MCL6739699.1"/>
    <property type="molecule type" value="Genomic_DNA"/>
</dbReference>
<organism evidence="2 3">
    <name type="scientific">Sphingomonas brevis</name>
    <dbReference type="NCBI Taxonomy" id="2908206"/>
    <lineage>
        <taxon>Bacteria</taxon>
        <taxon>Pseudomonadati</taxon>
        <taxon>Pseudomonadota</taxon>
        <taxon>Alphaproteobacteria</taxon>
        <taxon>Sphingomonadales</taxon>
        <taxon>Sphingomonadaceae</taxon>
        <taxon>Sphingomonas</taxon>
    </lineage>
</organism>
<comment type="caution">
    <text evidence="2">The sequence shown here is derived from an EMBL/GenBank/DDBJ whole genome shotgun (WGS) entry which is preliminary data.</text>
</comment>
<feature type="transmembrane region" description="Helical" evidence="1">
    <location>
        <begin position="12"/>
        <end position="37"/>
    </location>
</feature>
<dbReference type="RefSeq" id="WP_249914177.1">
    <property type="nucleotide sequence ID" value="NZ_JAMGBB010000001.1"/>
</dbReference>
<proteinExistence type="predicted"/>
<keyword evidence="1" id="KW-0812">Transmembrane</keyword>
<reference evidence="2" key="1">
    <citation type="submission" date="2022-05" db="EMBL/GenBank/DDBJ databases">
        <authorList>
            <person name="Jo J.-H."/>
            <person name="Im W.-T."/>
        </authorList>
    </citation>
    <scope>NUCLEOTIDE SEQUENCE</scope>
    <source>
        <strain evidence="2">RB56-2</strain>
    </source>
</reference>
<dbReference type="Proteomes" id="UP001165383">
    <property type="component" value="Unassembled WGS sequence"/>
</dbReference>
<protein>
    <submittedName>
        <fullName evidence="2">Uncharacterized protein</fullName>
    </submittedName>
</protein>
<evidence type="ECO:0000313" key="3">
    <source>
        <dbReference type="Proteomes" id="UP001165383"/>
    </source>
</evidence>